<dbReference type="Proteomes" id="UP001233999">
    <property type="component" value="Unassembled WGS sequence"/>
</dbReference>
<evidence type="ECO:0000313" key="2">
    <source>
        <dbReference type="EMBL" id="KAJ9588154.1"/>
    </source>
</evidence>
<dbReference type="EMBL" id="JASPKZ010005708">
    <property type="protein sequence ID" value="KAJ9588154.1"/>
    <property type="molecule type" value="Genomic_DNA"/>
</dbReference>
<dbReference type="AlphaFoldDB" id="A0AAD7ZWE6"/>
<feature type="non-terminal residue" evidence="2">
    <location>
        <position position="1"/>
    </location>
</feature>
<accession>A0AAD7ZWE6</accession>
<reference evidence="2" key="1">
    <citation type="journal article" date="2023" name="IScience">
        <title>Live-bearing cockroach genome reveals convergent evolutionary mechanisms linked to viviparity in insects and beyond.</title>
        <authorList>
            <person name="Fouks B."/>
            <person name="Harrison M.C."/>
            <person name="Mikhailova A.A."/>
            <person name="Marchal E."/>
            <person name="English S."/>
            <person name="Carruthers M."/>
            <person name="Jennings E.C."/>
            <person name="Chiamaka E.L."/>
            <person name="Frigard R.A."/>
            <person name="Pippel M."/>
            <person name="Attardo G.M."/>
            <person name="Benoit J.B."/>
            <person name="Bornberg-Bauer E."/>
            <person name="Tobe S.S."/>
        </authorList>
    </citation>
    <scope>NUCLEOTIDE SEQUENCE</scope>
    <source>
        <strain evidence="2">Stay&amp;Tobe</strain>
    </source>
</reference>
<evidence type="ECO:0000256" key="1">
    <source>
        <dbReference type="SAM" id="Phobius"/>
    </source>
</evidence>
<gene>
    <name evidence="2" type="ORF">L9F63_018479</name>
</gene>
<protein>
    <submittedName>
        <fullName evidence="2">Uncharacterized protein</fullName>
    </submittedName>
</protein>
<comment type="caution">
    <text evidence="2">The sequence shown here is derived from an EMBL/GenBank/DDBJ whole genome shotgun (WGS) entry which is preliminary data.</text>
</comment>
<reference evidence="2" key="2">
    <citation type="submission" date="2023-05" db="EMBL/GenBank/DDBJ databases">
        <authorList>
            <person name="Fouks B."/>
        </authorList>
    </citation>
    <scope>NUCLEOTIDE SEQUENCE</scope>
    <source>
        <strain evidence="2">Stay&amp;Tobe</strain>
        <tissue evidence="2">Testes</tissue>
    </source>
</reference>
<keyword evidence="1" id="KW-0472">Membrane</keyword>
<sequence length="89" mass="10445">HNNLANQLYDLYESFVENIFPDTIICSLHWSRRSPLRCSNSLPCASLHDWLLRSLLLSLITLCCFYFVNFLDTSFGCLFLILLIYMQPH</sequence>
<organism evidence="2 3">
    <name type="scientific">Diploptera punctata</name>
    <name type="common">Pacific beetle cockroach</name>
    <dbReference type="NCBI Taxonomy" id="6984"/>
    <lineage>
        <taxon>Eukaryota</taxon>
        <taxon>Metazoa</taxon>
        <taxon>Ecdysozoa</taxon>
        <taxon>Arthropoda</taxon>
        <taxon>Hexapoda</taxon>
        <taxon>Insecta</taxon>
        <taxon>Pterygota</taxon>
        <taxon>Neoptera</taxon>
        <taxon>Polyneoptera</taxon>
        <taxon>Dictyoptera</taxon>
        <taxon>Blattodea</taxon>
        <taxon>Blaberoidea</taxon>
        <taxon>Blaberidae</taxon>
        <taxon>Diplopterinae</taxon>
        <taxon>Diploptera</taxon>
    </lineage>
</organism>
<feature type="transmembrane region" description="Helical" evidence="1">
    <location>
        <begin position="55"/>
        <end position="85"/>
    </location>
</feature>
<proteinExistence type="predicted"/>
<evidence type="ECO:0000313" key="3">
    <source>
        <dbReference type="Proteomes" id="UP001233999"/>
    </source>
</evidence>
<feature type="non-terminal residue" evidence="2">
    <location>
        <position position="89"/>
    </location>
</feature>
<keyword evidence="1" id="KW-1133">Transmembrane helix</keyword>
<keyword evidence="1" id="KW-0812">Transmembrane</keyword>
<name>A0AAD7ZWE6_DIPPU</name>
<keyword evidence="3" id="KW-1185">Reference proteome</keyword>